<keyword evidence="1" id="KW-0812">Transmembrane</keyword>
<keyword evidence="1" id="KW-1133">Transmembrane helix</keyword>
<evidence type="ECO:0000313" key="2">
    <source>
        <dbReference type="EMBL" id="AKH47319.1"/>
    </source>
</evidence>
<evidence type="ECO:0000256" key="1">
    <source>
        <dbReference type="SAM" id="Phobius"/>
    </source>
</evidence>
<protein>
    <submittedName>
        <fullName evidence="2">Uncharacterized protein</fullName>
    </submittedName>
</protein>
<reference evidence="2" key="2">
    <citation type="submission" date="2015-03" db="EMBL/GenBank/DDBJ databases">
        <authorList>
            <person name="Chow C.-E.T."/>
            <person name="Winget D.M."/>
            <person name="White R.A.III."/>
            <person name="Hallam S.J."/>
            <person name="Suttle C.A."/>
        </authorList>
    </citation>
    <scope>NUCLEOTIDE SEQUENCE</scope>
    <source>
        <strain evidence="2">H4084949</strain>
    </source>
</reference>
<feature type="transmembrane region" description="Helical" evidence="1">
    <location>
        <begin position="6"/>
        <end position="25"/>
    </location>
</feature>
<accession>A0A0F7L422</accession>
<sequence length="64" mass="7022">MSNIGPPVWVNMIFVFLWTALVLHLKGEWTEAEIIATTCADGGYVESGAIYCTEADGSAERVTW</sequence>
<keyword evidence="1" id="KW-0472">Membrane</keyword>
<proteinExistence type="predicted"/>
<organism evidence="2">
    <name type="scientific">uncultured marine virus</name>
    <dbReference type="NCBI Taxonomy" id="186617"/>
    <lineage>
        <taxon>Viruses</taxon>
        <taxon>environmental samples</taxon>
    </lineage>
</organism>
<name>A0A0F7L422_9VIRU</name>
<dbReference type="EMBL" id="KR029591">
    <property type="protein sequence ID" value="AKH47319.1"/>
    <property type="molecule type" value="Genomic_DNA"/>
</dbReference>
<reference evidence="2" key="1">
    <citation type="journal article" date="2015" name="Front. Microbiol.">
        <title>Combining genomic sequencing methods to explore viral diversity and reveal potential virus-host interactions.</title>
        <authorList>
            <person name="Chow C.E."/>
            <person name="Winget D.M."/>
            <person name="White R.A.III."/>
            <person name="Hallam S.J."/>
            <person name="Suttle C.A."/>
        </authorList>
    </citation>
    <scope>NUCLEOTIDE SEQUENCE</scope>
    <source>
        <strain evidence="2">H4084949</strain>
    </source>
</reference>